<dbReference type="PROSITE" id="PS50114">
    <property type="entry name" value="GATA_ZN_FINGER_2"/>
    <property type="match status" value="1"/>
</dbReference>
<organism evidence="11 12">
    <name type="scientific">Morella rubra</name>
    <name type="common">Chinese bayberry</name>
    <dbReference type="NCBI Taxonomy" id="262757"/>
    <lineage>
        <taxon>Eukaryota</taxon>
        <taxon>Viridiplantae</taxon>
        <taxon>Streptophyta</taxon>
        <taxon>Embryophyta</taxon>
        <taxon>Tracheophyta</taxon>
        <taxon>Spermatophyta</taxon>
        <taxon>Magnoliopsida</taxon>
        <taxon>eudicotyledons</taxon>
        <taxon>Gunneridae</taxon>
        <taxon>Pentapetalae</taxon>
        <taxon>rosids</taxon>
        <taxon>fabids</taxon>
        <taxon>Fagales</taxon>
        <taxon>Myricaceae</taxon>
        <taxon>Morella</taxon>
    </lineage>
</organism>
<dbReference type="GO" id="GO:0006355">
    <property type="term" value="P:regulation of DNA-templated transcription"/>
    <property type="evidence" value="ECO:0007669"/>
    <property type="project" value="InterPro"/>
</dbReference>
<comment type="function">
    <text evidence="8">Transcriptional regulator that specifically binds 5'-GATA-3' or 5'-GAT-3' motifs within gene promoters.</text>
</comment>
<evidence type="ECO:0000256" key="3">
    <source>
        <dbReference type="ARBA" id="ARBA00022833"/>
    </source>
</evidence>
<dbReference type="EMBL" id="RXIC02000025">
    <property type="protein sequence ID" value="KAB1206124.1"/>
    <property type="molecule type" value="Genomic_DNA"/>
</dbReference>
<feature type="domain" description="GATA-type" evidence="10">
    <location>
        <begin position="18"/>
        <end position="54"/>
    </location>
</feature>
<evidence type="ECO:0000313" key="12">
    <source>
        <dbReference type="Proteomes" id="UP000516437"/>
    </source>
</evidence>
<keyword evidence="2 9" id="KW-0863">Zinc-finger</keyword>
<gene>
    <name evidence="11" type="ORF">CJ030_MR7G011677</name>
</gene>
<dbReference type="CDD" id="cd00202">
    <property type="entry name" value="ZnF_GATA"/>
    <property type="match status" value="1"/>
</dbReference>
<reference evidence="11 12" key="1">
    <citation type="journal article" date="2019" name="Plant Biotechnol. J.">
        <title>The red bayberry genome and genetic basis of sex determination.</title>
        <authorList>
            <person name="Jia H.M."/>
            <person name="Jia H.J."/>
            <person name="Cai Q.L."/>
            <person name="Wang Y."/>
            <person name="Zhao H.B."/>
            <person name="Yang W.F."/>
            <person name="Wang G.Y."/>
            <person name="Li Y.H."/>
            <person name="Zhan D.L."/>
            <person name="Shen Y.T."/>
            <person name="Niu Q.F."/>
            <person name="Chang L."/>
            <person name="Qiu J."/>
            <person name="Zhao L."/>
            <person name="Xie H.B."/>
            <person name="Fu W.Y."/>
            <person name="Jin J."/>
            <person name="Li X.W."/>
            <person name="Jiao Y."/>
            <person name="Zhou C.C."/>
            <person name="Tu T."/>
            <person name="Chai C.Y."/>
            <person name="Gao J.L."/>
            <person name="Fan L.J."/>
            <person name="van de Weg E."/>
            <person name="Wang J.Y."/>
            <person name="Gao Z.S."/>
        </authorList>
    </citation>
    <scope>NUCLEOTIDE SEQUENCE [LARGE SCALE GENOMIC DNA]</scope>
    <source>
        <tissue evidence="11">Leaves</tissue>
    </source>
</reference>
<dbReference type="PANTHER" id="PTHR47172:SF9">
    <property type="entry name" value="GATA TRANSCRIPTION FACTOR 23"/>
    <property type="match status" value="1"/>
</dbReference>
<name>A0A6A1V0B5_9ROSI</name>
<dbReference type="Proteomes" id="UP000516437">
    <property type="component" value="Chromosome 7"/>
</dbReference>
<keyword evidence="3" id="KW-0862">Zinc</keyword>
<evidence type="ECO:0000256" key="8">
    <source>
        <dbReference type="ARBA" id="ARBA00037539"/>
    </source>
</evidence>
<evidence type="ECO:0000256" key="4">
    <source>
        <dbReference type="ARBA" id="ARBA00023015"/>
    </source>
</evidence>
<evidence type="ECO:0000256" key="2">
    <source>
        <dbReference type="ARBA" id="ARBA00022771"/>
    </source>
</evidence>
<dbReference type="SMART" id="SM00401">
    <property type="entry name" value="ZnF_GATA"/>
    <property type="match status" value="1"/>
</dbReference>
<evidence type="ECO:0000256" key="7">
    <source>
        <dbReference type="ARBA" id="ARBA00024019"/>
    </source>
</evidence>
<dbReference type="GO" id="GO:0043565">
    <property type="term" value="F:sequence-specific DNA binding"/>
    <property type="evidence" value="ECO:0007669"/>
    <property type="project" value="InterPro"/>
</dbReference>
<dbReference type="PROSITE" id="PS00344">
    <property type="entry name" value="GATA_ZN_FINGER_1"/>
    <property type="match status" value="1"/>
</dbReference>
<keyword evidence="1" id="KW-0479">Metal-binding</keyword>
<evidence type="ECO:0000256" key="1">
    <source>
        <dbReference type="ARBA" id="ARBA00022723"/>
    </source>
</evidence>
<keyword evidence="4" id="KW-0805">Transcription regulation</keyword>
<dbReference type="SUPFAM" id="SSF57716">
    <property type="entry name" value="Glucocorticoid receptor-like (DNA-binding domain)"/>
    <property type="match status" value="1"/>
</dbReference>
<dbReference type="Gene3D" id="3.30.50.10">
    <property type="entry name" value="Erythroid Transcription Factor GATA-1, subunit A"/>
    <property type="match status" value="1"/>
</dbReference>
<dbReference type="PANTHER" id="PTHR47172">
    <property type="entry name" value="OS01G0976800 PROTEIN"/>
    <property type="match status" value="1"/>
</dbReference>
<keyword evidence="5" id="KW-0238">DNA-binding</keyword>
<evidence type="ECO:0000256" key="9">
    <source>
        <dbReference type="PROSITE-ProRule" id="PRU00094"/>
    </source>
</evidence>
<proteinExistence type="inferred from homology"/>
<evidence type="ECO:0000259" key="10">
    <source>
        <dbReference type="PROSITE" id="PS50114"/>
    </source>
</evidence>
<keyword evidence="6" id="KW-0804">Transcription</keyword>
<evidence type="ECO:0000256" key="5">
    <source>
        <dbReference type="ARBA" id="ARBA00023125"/>
    </source>
</evidence>
<evidence type="ECO:0000313" key="11">
    <source>
        <dbReference type="EMBL" id="KAB1206124.1"/>
    </source>
</evidence>
<dbReference type="OrthoDB" id="2162994at2759"/>
<sequence>MGAMDLMEKESLSEETASENKKCCTDCKTTKTPLWRGGPAGPKSLCNACGIRYRKRRISMVGFSSASYRKRDRSHVHGSTTVTSTPTPAPAKITSTAITVGNDARDLTVSLKTKLMVLGRDFLLQRSPSVIKKQRWQRRRKLKEEEQAAVSLMAMASGGFVFA</sequence>
<dbReference type="GO" id="GO:0008270">
    <property type="term" value="F:zinc ion binding"/>
    <property type="evidence" value="ECO:0007669"/>
    <property type="project" value="UniProtKB-KW"/>
</dbReference>
<dbReference type="AlphaFoldDB" id="A0A6A1V0B5"/>
<keyword evidence="12" id="KW-1185">Reference proteome</keyword>
<dbReference type="Pfam" id="PF00320">
    <property type="entry name" value="GATA"/>
    <property type="match status" value="1"/>
</dbReference>
<comment type="similarity">
    <text evidence="7">Belongs to the type IV zinc-finger family. Class B subfamily.</text>
</comment>
<comment type="caution">
    <text evidence="11">The sequence shown here is derived from an EMBL/GenBank/DDBJ whole genome shotgun (WGS) entry which is preliminary data.</text>
</comment>
<accession>A0A6A1V0B5</accession>
<dbReference type="InterPro" id="IPR013088">
    <property type="entry name" value="Znf_NHR/GATA"/>
</dbReference>
<dbReference type="InterPro" id="IPR000679">
    <property type="entry name" value="Znf_GATA"/>
</dbReference>
<protein>
    <submittedName>
        <fullName evidence="11">GATA transcription factor 15</fullName>
    </submittedName>
</protein>
<evidence type="ECO:0000256" key="6">
    <source>
        <dbReference type="ARBA" id="ARBA00023163"/>
    </source>
</evidence>